<name>A0ABQ7LPF3_BRACM</name>
<comment type="caution">
    <text evidence="1">The sequence shown here is derived from an EMBL/GenBank/DDBJ whole genome shotgun (WGS) entry which is preliminary data.</text>
</comment>
<evidence type="ECO:0000313" key="2">
    <source>
        <dbReference type="Proteomes" id="UP000823674"/>
    </source>
</evidence>
<reference evidence="1 2" key="1">
    <citation type="submission" date="2021-03" db="EMBL/GenBank/DDBJ databases">
        <authorList>
            <person name="King G.J."/>
            <person name="Bancroft I."/>
            <person name="Baten A."/>
            <person name="Bloomfield J."/>
            <person name="Borpatragohain P."/>
            <person name="He Z."/>
            <person name="Irish N."/>
            <person name="Irwin J."/>
            <person name="Liu K."/>
            <person name="Mauleon R.P."/>
            <person name="Moore J."/>
            <person name="Morris R."/>
            <person name="Ostergaard L."/>
            <person name="Wang B."/>
            <person name="Wells R."/>
        </authorList>
    </citation>
    <scope>NUCLEOTIDE SEQUENCE [LARGE SCALE GENOMIC DNA]</scope>
    <source>
        <strain evidence="1">R-o-18</strain>
        <tissue evidence="1">Leaf</tissue>
    </source>
</reference>
<accession>A0ABQ7LPF3</accession>
<dbReference type="EMBL" id="JADBGQ010000007">
    <property type="protein sequence ID" value="KAG5388419.1"/>
    <property type="molecule type" value="Genomic_DNA"/>
</dbReference>
<proteinExistence type="predicted"/>
<evidence type="ECO:0000313" key="1">
    <source>
        <dbReference type="EMBL" id="KAG5388419.1"/>
    </source>
</evidence>
<protein>
    <submittedName>
        <fullName evidence="1">Uncharacterized protein</fullName>
    </submittedName>
</protein>
<gene>
    <name evidence="1" type="primary">A08g502430.1_BraROA</name>
    <name evidence="1" type="ORF">IGI04_029960</name>
</gene>
<feature type="non-terminal residue" evidence="1">
    <location>
        <position position="1"/>
    </location>
</feature>
<dbReference type="Proteomes" id="UP000823674">
    <property type="component" value="Chromosome A08"/>
</dbReference>
<keyword evidence="2" id="KW-1185">Reference proteome</keyword>
<sequence length="201" mass="21443">IYLVLAYGRRVSERAVAGTVVRPFKSFPSASPSRGRGEGFLRWRGGFFRSRFDSVRGRLLQLRRRRYSPGGGGCVSSAAVGSFLSGGGGLLSSVVAVLFPEGGGYYSSTLPAWYPVGGPDESAVCPMTFSVEDHRYGEVALEAFRGGDGQVEAVCDACRSEGADASTCSAASFLDACFQPTSFGLVWFGPRARFKCLDCSR</sequence>
<organism evidence="1 2">
    <name type="scientific">Brassica rapa subsp. trilocularis</name>
    <dbReference type="NCBI Taxonomy" id="1813537"/>
    <lineage>
        <taxon>Eukaryota</taxon>
        <taxon>Viridiplantae</taxon>
        <taxon>Streptophyta</taxon>
        <taxon>Embryophyta</taxon>
        <taxon>Tracheophyta</taxon>
        <taxon>Spermatophyta</taxon>
        <taxon>Magnoliopsida</taxon>
        <taxon>eudicotyledons</taxon>
        <taxon>Gunneridae</taxon>
        <taxon>Pentapetalae</taxon>
        <taxon>rosids</taxon>
        <taxon>malvids</taxon>
        <taxon>Brassicales</taxon>
        <taxon>Brassicaceae</taxon>
        <taxon>Brassiceae</taxon>
        <taxon>Brassica</taxon>
    </lineage>
</organism>